<gene>
    <name evidence="2" type="ORF">SAMN05216258_102399</name>
</gene>
<sequence length="162" mass="18382">MTIREGRRVDVLHLVSGGARQQPRAEAARDLYDGLWFRSARARAERAGDAWFILSARHGLLEPEARVQPYADRLDGRSAAALRAWVTLTTERMERMLPEAGRVVVLCDRDPPPELLRWLRVRYPEVETPLAGLNIAAQVLHMARDADRVMRAPPARRLARMA</sequence>
<proteinExistence type="predicted"/>
<protein>
    <recommendedName>
        <fullName evidence="1">DUF6884 domain-containing protein</fullName>
    </recommendedName>
</protein>
<dbReference type="STRING" id="1114924.SAMN05216258_102399"/>
<accession>A0A1I3D5V2</accession>
<dbReference type="InterPro" id="IPR049251">
    <property type="entry name" value="DUF6884"/>
</dbReference>
<dbReference type="OrthoDB" id="2866199at2"/>
<evidence type="ECO:0000313" key="2">
    <source>
        <dbReference type="EMBL" id="SFH81968.1"/>
    </source>
</evidence>
<dbReference type="EMBL" id="FOQH01000002">
    <property type="protein sequence ID" value="SFH81968.1"/>
    <property type="molecule type" value="Genomic_DNA"/>
</dbReference>
<organism evidence="2 3">
    <name type="scientific">Albimonas pacifica</name>
    <dbReference type="NCBI Taxonomy" id="1114924"/>
    <lineage>
        <taxon>Bacteria</taxon>
        <taxon>Pseudomonadati</taxon>
        <taxon>Pseudomonadota</taxon>
        <taxon>Alphaproteobacteria</taxon>
        <taxon>Rhodobacterales</taxon>
        <taxon>Paracoccaceae</taxon>
        <taxon>Albimonas</taxon>
    </lineage>
</organism>
<dbReference type="Pfam" id="PF21818">
    <property type="entry name" value="DUF6884"/>
    <property type="match status" value="1"/>
</dbReference>
<dbReference type="AlphaFoldDB" id="A0A1I3D5V2"/>
<keyword evidence="3" id="KW-1185">Reference proteome</keyword>
<name>A0A1I3D5V2_9RHOB</name>
<reference evidence="2 3" key="1">
    <citation type="submission" date="2016-10" db="EMBL/GenBank/DDBJ databases">
        <authorList>
            <person name="de Groot N.N."/>
        </authorList>
    </citation>
    <scope>NUCLEOTIDE SEQUENCE [LARGE SCALE GENOMIC DNA]</scope>
    <source>
        <strain evidence="2 3">CGMCC 1.11030</strain>
    </source>
</reference>
<evidence type="ECO:0000313" key="3">
    <source>
        <dbReference type="Proteomes" id="UP000199377"/>
    </source>
</evidence>
<evidence type="ECO:0000259" key="1">
    <source>
        <dbReference type="Pfam" id="PF21818"/>
    </source>
</evidence>
<dbReference type="RefSeq" id="WP_092858417.1">
    <property type="nucleotide sequence ID" value="NZ_FOQH01000002.1"/>
</dbReference>
<feature type="domain" description="DUF6884" evidence="1">
    <location>
        <begin position="13"/>
        <end position="142"/>
    </location>
</feature>
<dbReference type="Proteomes" id="UP000199377">
    <property type="component" value="Unassembled WGS sequence"/>
</dbReference>